<comment type="caution">
    <text evidence="2">The sequence shown here is derived from an EMBL/GenBank/DDBJ whole genome shotgun (WGS) entry which is preliminary data.</text>
</comment>
<keyword evidence="2" id="KW-0969">Cilium</keyword>
<dbReference type="Gene3D" id="2.30.330.10">
    <property type="entry name" value="SpoA-like"/>
    <property type="match status" value="1"/>
</dbReference>
<dbReference type="InterPro" id="IPR001543">
    <property type="entry name" value="FliN-like_C"/>
</dbReference>
<proteinExistence type="predicted"/>
<accession>A0A840I5S1</accession>
<organism evidence="2 3">
    <name type="scientific">Parvularcula dongshanensis</name>
    <dbReference type="NCBI Taxonomy" id="1173995"/>
    <lineage>
        <taxon>Bacteria</taxon>
        <taxon>Pseudomonadati</taxon>
        <taxon>Pseudomonadota</taxon>
        <taxon>Alphaproteobacteria</taxon>
        <taxon>Parvularculales</taxon>
        <taxon>Parvularculaceae</taxon>
        <taxon>Parvularcula</taxon>
    </lineage>
</organism>
<reference evidence="2 3" key="1">
    <citation type="submission" date="2020-08" db="EMBL/GenBank/DDBJ databases">
        <title>Genomic Encyclopedia of Type Strains, Phase IV (KMG-IV): sequencing the most valuable type-strain genomes for metagenomic binning, comparative biology and taxonomic classification.</title>
        <authorList>
            <person name="Goeker M."/>
        </authorList>
    </citation>
    <scope>NUCLEOTIDE SEQUENCE [LARGE SCALE GENOMIC DNA]</scope>
    <source>
        <strain evidence="2 3">DSM 102850</strain>
    </source>
</reference>
<evidence type="ECO:0000313" key="2">
    <source>
        <dbReference type="EMBL" id="MBB4659621.1"/>
    </source>
</evidence>
<sequence>MSQTAAPAPANLSAKLADVPVTVSVLIGEKAVSLDELSRWAPDTLVPLKESAQAPLRLLVGGIEIATAELCEGEEGPGSLAIRILDVTGG</sequence>
<keyword evidence="2" id="KW-0966">Cell projection</keyword>
<keyword evidence="2" id="KW-0282">Flagellum</keyword>
<dbReference type="Proteomes" id="UP000563524">
    <property type="component" value="Unassembled WGS sequence"/>
</dbReference>
<dbReference type="Pfam" id="PF01052">
    <property type="entry name" value="FliMN_C"/>
    <property type="match status" value="1"/>
</dbReference>
<protein>
    <submittedName>
        <fullName evidence="2">Flagellar motor switch/type III secretory pathway protein FliN</fullName>
    </submittedName>
</protein>
<keyword evidence="3" id="KW-1185">Reference proteome</keyword>
<dbReference type="SUPFAM" id="SSF101801">
    <property type="entry name" value="Surface presentation of antigens (SPOA)"/>
    <property type="match status" value="1"/>
</dbReference>
<dbReference type="InterPro" id="IPR036429">
    <property type="entry name" value="SpoA-like_sf"/>
</dbReference>
<name>A0A840I5S1_9PROT</name>
<evidence type="ECO:0000313" key="3">
    <source>
        <dbReference type="Proteomes" id="UP000563524"/>
    </source>
</evidence>
<dbReference type="EMBL" id="JACHOB010000004">
    <property type="protein sequence ID" value="MBB4659621.1"/>
    <property type="molecule type" value="Genomic_DNA"/>
</dbReference>
<dbReference type="RefSeq" id="WP_183818395.1">
    <property type="nucleotide sequence ID" value="NZ_JACHOB010000004.1"/>
</dbReference>
<feature type="domain" description="Flagellar motor switch protein FliN-like C-terminal" evidence="1">
    <location>
        <begin position="15"/>
        <end position="87"/>
    </location>
</feature>
<dbReference type="AlphaFoldDB" id="A0A840I5S1"/>
<evidence type="ECO:0000259" key="1">
    <source>
        <dbReference type="Pfam" id="PF01052"/>
    </source>
</evidence>
<gene>
    <name evidence="2" type="ORF">GGQ59_002158</name>
</gene>